<protein>
    <recommendedName>
        <fullName evidence="3">F-box domain-containing protein</fullName>
    </recommendedName>
</protein>
<keyword evidence="2" id="KW-1185">Reference proteome</keyword>
<evidence type="ECO:0000313" key="2">
    <source>
        <dbReference type="Proteomes" id="UP000076727"/>
    </source>
</evidence>
<dbReference type="OrthoDB" id="2690721at2759"/>
<dbReference type="Proteomes" id="UP000076727">
    <property type="component" value="Unassembled WGS sequence"/>
</dbReference>
<organism evidence="1 2">
    <name type="scientific">Daedalea quercina L-15889</name>
    <dbReference type="NCBI Taxonomy" id="1314783"/>
    <lineage>
        <taxon>Eukaryota</taxon>
        <taxon>Fungi</taxon>
        <taxon>Dikarya</taxon>
        <taxon>Basidiomycota</taxon>
        <taxon>Agaricomycotina</taxon>
        <taxon>Agaricomycetes</taxon>
        <taxon>Polyporales</taxon>
        <taxon>Fomitopsis</taxon>
    </lineage>
</organism>
<name>A0A165L7E5_9APHY</name>
<dbReference type="AlphaFoldDB" id="A0A165L7E5"/>
<gene>
    <name evidence="1" type="ORF">DAEQUDRAFT_733140</name>
</gene>
<evidence type="ECO:0008006" key="3">
    <source>
        <dbReference type="Google" id="ProtNLM"/>
    </source>
</evidence>
<sequence>MTRWEQWNQGRSTVVTDAVSPLLGGSDGPSVLHHELATRGVRVAAGSQPIFEKEHPIARSPKRRTISPELLVNVFFLLVSHVCKAWRTMAFDSPFAWSQLVLIENTSGTTGSSHGRRACIWTS</sequence>
<proteinExistence type="predicted"/>
<evidence type="ECO:0000313" key="1">
    <source>
        <dbReference type="EMBL" id="KZT64039.1"/>
    </source>
</evidence>
<accession>A0A165L7E5</accession>
<reference evidence="1 2" key="1">
    <citation type="journal article" date="2016" name="Mol. Biol. Evol.">
        <title>Comparative Genomics of Early-Diverging Mushroom-Forming Fungi Provides Insights into the Origins of Lignocellulose Decay Capabilities.</title>
        <authorList>
            <person name="Nagy L.G."/>
            <person name="Riley R."/>
            <person name="Tritt A."/>
            <person name="Adam C."/>
            <person name="Daum C."/>
            <person name="Floudas D."/>
            <person name="Sun H."/>
            <person name="Yadav J.S."/>
            <person name="Pangilinan J."/>
            <person name="Larsson K.H."/>
            <person name="Matsuura K."/>
            <person name="Barry K."/>
            <person name="Labutti K."/>
            <person name="Kuo R."/>
            <person name="Ohm R.A."/>
            <person name="Bhattacharya S.S."/>
            <person name="Shirouzu T."/>
            <person name="Yoshinaga Y."/>
            <person name="Martin F.M."/>
            <person name="Grigoriev I.V."/>
            <person name="Hibbett D.S."/>
        </authorList>
    </citation>
    <scope>NUCLEOTIDE SEQUENCE [LARGE SCALE GENOMIC DNA]</scope>
    <source>
        <strain evidence="1 2">L-15889</strain>
    </source>
</reference>
<dbReference type="EMBL" id="KV429144">
    <property type="protein sequence ID" value="KZT64039.1"/>
    <property type="molecule type" value="Genomic_DNA"/>
</dbReference>